<evidence type="ECO:0000256" key="1">
    <source>
        <dbReference type="ARBA" id="ARBA00001971"/>
    </source>
</evidence>
<dbReference type="Gene3D" id="1.10.630.10">
    <property type="entry name" value="Cytochrome P450"/>
    <property type="match status" value="1"/>
</dbReference>
<keyword evidence="3 8" id="KW-0349">Heme</keyword>
<dbReference type="PANTHER" id="PTHR46696:SF4">
    <property type="entry name" value="BIOTIN BIOSYNTHESIS CYTOCHROME P450"/>
    <property type="match status" value="1"/>
</dbReference>
<keyword evidence="6 8" id="KW-0408">Iron</keyword>
<accession>A0A1X1ZZA4</accession>
<keyword evidence="5 8" id="KW-0560">Oxidoreductase</keyword>
<dbReference type="OrthoDB" id="4517311at2"/>
<evidence type="ECO:0000256" key="5">
    <source>
        <dbReference type="ARBA" id="ARBA00023002"/>
    </source>
</evidence>
<keyword evidence="4 8" id="KW-0479">Metal-binding</keyword>
<evidence type="ECO:0000313" key="10">
    <source>
        <dbReference type="Proteomes" id="UP000193529"/>
    </source>
</evidence>
<keyword evidence="10" id="KW-1185">Reference proteome</keyword>
<reference evidence="9 10" key="1">
    <citation type="submission" date="2016-01" db="EMBL/GenBank/DDBJ databases">
        <title>The new phylogeny of the genus Mycobacterium.</title>
        <authorList>
            <person name="Tarcisio F."/>
            <person name="Conor M."/>
            <person name="Antonella G."/>
            <person name="Elisabetta G."/>
            <person name="Giulia F.S."/>
            <person name="Sara T."/>
            <person name="Anna F."/>
            <person name="Clotilde B."/>
            <person name="Roberto B."/>
            <person name="Veronica D.S."/>
            <person name="Fabio R."/>
            <person name="Monica P."/>
            <person name="Olivier J."/>
            <person name="Enrico T."/>
            <person name="Nicola S."/>
        </authorList>
    </citation>
    <scope>NUCLEOTIDE SEQUENCE [LARGE SCALE GENOMIC DNA]</scope>
    <source>
        <strain evidence="9 10">DSM 44572</strain>
    </source>
</reference>
<dbReference type="InterPro" id="IPR036396">
    <property type="entry name" value="Cyt_P450_sf"/>
</dbReference>
<evidence type="ECO:0000256" key="2">
    <source>
        <dbReference type="ARBA" id="ARBA00010617"/>
    </source>
</evidence>
<keyword evidence="7 8" id="KW-0503">Monooxygenase</keyword>
<dbReference type="FunFam" id="1.10.630.10:FF:000018">
    <property type="entry name" value="Cytochrome P450 monooxygenase"/>
    <property type="match status" value="1"/>
</dbReference>
<proteinExistence type="inferred from homology"/>
<dbReference type="GO" id="GO:0036199">
    <property type="term" value="F:cholest-4-en-3-one 26-monooxygenase activity"/>
    <property type="evidence" value="ECO:0007669"/>
    <property type="project" value="TreeGrafter"/>
</dbReference>
<comment type="similarity">
    <text evidence="2 8">Belongs to the cytochrome P450 family.</text>
</comment>
<dbReference type="PROSITE" id="PS00086">
    <property type="entry name" value="CYTOCHROME_P450"/>
    <property type="match status" value="1"/>
</dbReference>
<name>A0A1X1ZZA4_9MYCO</name>
<dbReference type="RefSeq" id="WP_085076414.1">
    <property type="nucleotide sequence ID" value="NZ_JACKRZ010000450.1"/>
</dbReference>
<dbReference type="InterPro" id="IPR002397">
    <property type="entry name" value="Cyt_P450_B"/>
</dbReference>
<dbReference type="EMBL" id="LQPJ01000021">
    <property type="protein sequence ID" value="ORW32966.1"/>
    <property type="molecule type" value="Genomic_DNA"/>
</dbReference>
<dbReference type="InterPro" id="IPR017972">
    <property type="entry name" value="Cyt_P450_CS"/>
</dbReference>
<dbReference type="InterPro" id="IPR001128">
    <property type="entry name" value="Cyt_P450"/>
</dbReference>
<evidence type="ECO:0000313" key="9">
    <source>
        <dbReference type="EMBL" id="ORW32966.1"/>
    </source>
</evidence>
<dbReference type="AlphaFoldDB" id="A0A1X1ZZA4"/>
<dbReference type="Proteomes" id="UP000193529">
    <property type="component" value="Unassembled WGS sequence"/>
</dbReference>
<dbReference type="GO" id="GO:0020037">
    <property type="term" value="F:heme binding"/>
    <property type="evidence" value="ECO:0007669"/>
    <property type="project" value="InterPro"/>
</dbReference>
<sequence>MTTSKLVFDPFSEEFFNGAWETYRRMQEEAPVYYSEKYDFYALTRHADVAAGLKDYETYSSAYGIDLSMVRSGQQPPQAIIFMDPPDHRHMRSLLNKVFTPRAIQSQKQMVAEKIDKYLGAVDPERFDAVQDFSGPFPVEVITTMLGVPEEHAQQIRHWIDESLTREPGQVEVGEAGMQASIDTAMLYFDLVKQHRDRPRDDLFTKLIEAELECENGEKRKLDDLEIAGFATLLGGAGAETVTKLVGNAPVVFARFPDQWQKLLEDRSKIPAAVEELLRYEAPSQYQVRRSMKDVHLHGVTIPAGKPIFLINGAANRDPEAWTDPDKFDIDRDRTEAQNMGFGYGIHSCLGAALARMESALALEKLLDFMPRYEVDWDGCERVHMQNVMGWKHVPVKVLK</sequence>
<comment type="caution">
    <text evidence="9">The sequence shown here is derived from an EMBL/GenBank/DDBJ whole genome shotgun (WGS) entry which is preliminary data.</text>
</comment>
<dbReference type="GO" id="GO:0006707">
    <property type="term" value="P:cholesterol catabolic process"/>
    <property type="evidence" value="ECO:0007669"/>
    <property type="project" value="TreeGrafter"/>
</dbReference>
<dbReference type="GO" id="GO:0008395">
    <property type="term" value="F:steroid hydroxylase activity"/>
    <property type="evidence" value="ECO:0007669"/>
    <property type="project" value="TreeGrafter"/>
</dbReference>
<dbReference type="PRINTS" id="PR00359">
    <property type="entry name" value="BP450"/>
</dbReference>
<evidence type="ECO:0000256" key="7">
    <source>
        <dbReference type="ARBA" id="ARBA00023033"/>
    </source>
</evidence>
<dbReference type="Pfam" id="PF00067">
    <property type="entry name" value="p450"/>
    <property type="match status" value="1"/>
</dbReference>
<dbReference type="PANTHER" id="PTHR46696">
    <property type="entry name" value="P450, PUTATIVE (EUROFUNG)-RELATED"/>
    <property type="match status" value="1"/>
</dbReference>
<protein>
    <submittedName>
        <fullName evidence="9">Cytochrome</fullName>
    </submittedName>
</protein>
<organism evidence="9 10">
    <name type="scientific">Mycobacterium palustre</name>
    <dbReference type="NCBI Taxonomy" id="153971"/>
    <lineage>
        <taxon>Bacteria</taxon>
        <taxon>Bacillati</taxon>
        <taxon>Actinomycetota</taxon>
        <taxon>Actinomycetes</taxon>
        <taxon>Mycobacteriales</taxon>
        <taxon>Mycobacteriaceae</taxon>
        <taxon>Mycobacterium</taxon>
        <taxon>Mycobacterium simiae complex</taxon>
    </lineage>
</organism>
<gene>
    <name evidence="9" type="ORF">AWC19_24940</name>
</gene>
<dbReference type="GO" id="GO:0005506">
    <property type="term" value="F:iron ion binding"/>
    <property type="evidence" value="ECO:0007669"/>
    <property type="project" value="InterPro"/>
</dbReference>
<evidence type="ECO:0000256" key="8">
    <source>
        <dbReference type="RuleBase" id="RU000461"/>
    </source>
</evidence>
<evidence type="ECO:0000256" key="3">
    <source>
        <dbReference type="ARBA" id="ARBA00022617"/>
    </source>
</evidence>
<evidence type="ECO:0000256" key="4">
    <source>
        <dbReference type="ARBA" id="ARBA00022723"/>
    </source>
</evidence>
<comment type="cofactor">
    <cofactor evidence="1">
        <name>heme</name>
        <dbReference type="ChEBI" id="CHEBI:30413"/>
    </cofactor>
</comment>
<dbReference type="STRING" id="153971.AWC19_24940"/>
<dbReference type="SUPFAM" id="SSF48264">
    <property type="entry name" value="Cytochrome P450"/>
    <property type="match status" value="1"/>
</dbReference>
<evidence type="ECO:0000256" key="6">
    <source>
        <dbReference type="ARBA" id="ARBA00023004"/>
    </source>
</evidence>